<dbReference type="Pfam" id="PF14559">
    <property type="entry name" value="TPR_19"/>
    <property type="match status" value="1"/>
</dbReference>
<proteinExistence type="predicted"/>
<sequence>MVDADQLLRDGDVDGARVALVDIVRTRPGDDQARMFLFQLLAVNGEWDKALKQLNALVQVASQAQLLGVTYGQAIAAEEQRAAVFAGTAEMALLAGHGGWAEGVARAITLFARGDGPGGIRARDEAFDAAPDLAGSMDGHPFEWIADADSRFGPTMEAIVAGRYGLIPFDVVESIRSEGPRDLRDTVWYPVEIAFRSGHSGAAFLPARYPGSEASANPAHKLGRLTGWIARDWGDEGLGQRLWTLSDGSERGLLDVRDIAFL</sequence>
<accession>A0ABT5WUW8</accession>
<protein>
    <submittedName>
        <fullName evidence="1">Type VI secretion system accessory protein TagJ</fullName>
    </submittedName>
</protein>
<dbReference type="Pfam" id="PF07024">
    <property type="entry name" value="ImpE"/>
    <property type="match status" value="1"/>
</dbReference>
<dbReference type="InterPro" id="IPR011990">
    <property type="entry name" value="TPR-like_helical_dom_sf"/>
</dbReference>
<comment type="caution">
    <text evidence="1">The sequence shown here is derived from an EMBL/GenBank/DDBJ whole genome shotgun (WGS) entry which is preliminary data.</text>
</comment>
<name>A0ABT5WUW8_9SPHN</name>
<dbReference type="InterPro" id="IPR009211">
    <property type="entry name" value="TagJ"/>
</dbReference>
<keyword evidence="2" id="KW-1185">Reference proteome</keyword>
<evidence type="ECO:0000313" key="1">
    <source>
        <dbReference type="EMBL" id="MDE8653701.1"/>
    </source>
</evidence>
<dbReference type="Gene3D" id="1.25.40.10">
    <property type="entry name" value="Tetratricopeptide repeat domain"/>
    <property type="match status" value="1"/>
</dbReference>
<organism evidence="1 2">
    <name type="scientific">Novosphingobium album</name>
    <name type="common">ex Liu et al. 2023</name>
    <dbReference type="NCBI Taxonomy" id="3031130"/>
    <lineage>
        <taxon>Bacteria</taxon>
        <taxon>Pseudomonadati</taxon>
        <taxon>Pseudomonadota</taxon>
        <taxon>Alphaproteobacteria</taxon>
        <taxon>Sphingomonadales</taxon>
        <taxon>Sphingomonadaceae</taxon>
        <taxon>Novosphingobium</taxon>
    </lineage>
</organism>
<dbReference type="Proteomes" id="UP001216253">
    <property type="component" value="Unassembled WGS sequence"/>
</dbReference>
<evidence type="ECO:0000313" key="2">
    <source>
        <dbReference type="Proteomes" id="UP001216253"/>
    </source>
</evidence>
<gene>
    <name evidence="1" type="ORF">PYV00_18550</name>
</gene>
<dbReference type="SUPFAM" id="SSF144059">
    <property type="entry name" value="ImpE-like"/>
    <property type="match status" value="1"/>
</dbReference>
<dbReference type="RefSeq" id="WP_275229785.1">
    <property type="nucleotide sequence ID" value="NZ_JARESE010000062.1"/>
</dbReference>
<reference evidence="1 2" key="1">
    <citation type="submission" date="2023-03" db="EMBL/GenBank/DDBJ databases">
        <title>NovoSphingobium album sp. nov. isolated from polycyclic aromatic hydrocarbons- and heavy-metal polluted soil.</title>
        <authorList>
            <person name="Liu Z."/>
            <person name="Wang K."/>
        </authorList>
    </citation>
    <scope>NUCLEOTIDE SEQUENCE [LARGE SCALE GENOMIC DNA]</scope>
    <source>
        <strain evidence="1 2">H3SJ31-1</strain>
    </source>
</reference>
<dbReference type="EMBL" id="JARESE010000062">
    <property type="protein sequence ID" value="MDE8653701.1"/>
    <property type="molecule type" value="Genomic_DNA"/>
</dbReference>
<dbReference type="PIRSF" id="PIRSF029288">
    <property type="entry name" value="SciE_ImpE"/>
    <property type="match status" value="1"/>
</dbReference>